<dbReference type="PANTHER" id="PTHR38436:SF1">
    <property type="entry name" value="ESTER CYCLASE"/>
    <property type="match status" value="1"/>
</dbReference>
<name>A0A2D6YIV9_9DELT</name>
<dbReference type="InterPro" id="IPR009959">
    <property type="entry name" value="Cyclase_SnoaL-like"/>
</dbReference>
<reference evidence="3" key="1">
    <citation type="submission" date="2017-09" db="EMBL/GenBank/DDBJ databases">
        <title>The Reconstruction of 2,631 Draft Metagenome-Assembled Genomes from the Global Oceans.</title>
        <authorList>
            <person name="Tully B.J."/>
            <person name="Graham E.D."/>
            <person name="Heidelberg J.F."/>
        </authorList>
    </citation>
    <scope>NUCLEOTIDE SEQUENCE [LARGE SCALE GENOMIC DNA]</scope>
</reference>
<dbReference type="InterPro" id="IPR032710">
    <property type="entry name" value="NTF2-like_dom_sf"/>
</dbReference>
<dbReference type="GO" id="GO:0030638">
    <property type="term" value="P:polyketide metabolic process"/>
    <property type="evidence" value="ECO:0007669"/>
    <property type="project" value="InterPro"/>
</dbReference>
<evidence type="ECO:0000313" key="1">
    <source>
        <dbReference type="EMBL" id="MAH63052.1"/>
    </source>
</evidence>
<comment type="caution">
    <text evidence="1">The sequence shown here is derived from an EMBL/GenBank/DDBJ whole genome shotgun (WGS) entry which is preliminary data.</text>
</comment>
<protein>
    <submittedName>
        <fullName evidence="1">Polyketide cyclase</fullName>
    </submittedName>
</protein>
<accession>A0A2D6YIV9</accession>
<dbReference type="PANTHER" id="PTHR38436">
    <property type="entry name" value="POLYKETIDE CYCLASE SNOAL-LIKE DOMAIN"/>
    <property type="match status" value="1"/>
</dbReference>
<sequence>MKSYAHSKRCVLNFYTALEQANLKSVKSILSSHLAPDFHWYGVYPFNERDGPEAVAEAFWVPFLNSWTSVQRRQDIFLAGTSEIDDTDWVISMGHLMGLLDKDWLGMKASRKLAFLRYADFFCVQERQLVQGAFFCDLIGVMHQLGISPLPLQTGASFVYPGPRTHSGLLFEDQDAGESKKTLDLVNRMMADLSALNISGDDLPPPEYLARTWHEDMTWYGPAGIGATYTIPRYQEQHQYPFRTGLQGKCFNGHLCRFAEGNYAGFFGWPNLTNTAVGGFLGLPASDRAADMRVVDIYRREGDKLAENWVLIDLPWWLKQQGIDILKRTEQIIAPEKFYQLS</sequence>
<dbReference type="EMBL" id="NZEX01000073">
    <property type="protein sequence ID" value="MAH63052.1"/>
    <property type="molecule type" value="Genomic_DNA"/>
</dbReference>
<gene>
    <name evidence="1" type="ORF">CMN54_06330</name>
    <name evidence="2" type="ORF">CMN54_08150</name>
</gene>
<dbReference type="AlphaFoldDB" id="A0A2D6YIV9"/>
<dbReference type="EMBL" id="NZEX01000091">
    <property type="protein sequence ID" value="MAH63398.1"/>
    <property type="molecule type" value="Genomic_DNA"/>
</dbReference>
<dbReference type="SUPFAM" id="SSF54427">
    <property type="entry name" value="NTF2-like"/>
    <property type="match status" value="2"/>
</dbReference>
<evidence type="ECO:0000313" key="2">
    <source>
        <dbReference type="EMBL" id="MAH63398.1"/>
    </source>
</evidence>
<proteinExistence type="predicted"/>
<dbReference type="Proteomes" id="UP000226525">
    <property type="component" value="Unassembled WGS sequence"/>
</dbReference>
<dbReference type="Gene3D" id="3.10.450.50">
    <property type="match status" value="2"/>
</dbReference>
<organism evidence="1 3">
    <name type="scientific">SAR324 cluster bacterium</name>
    <dbReference type="NCBI Taxonomy" id="2024889"/>
    <lineage>
        <taxon>Bacteria</taxon>
        <taxon>Deltaproteobacteria</taxon>
        <taxon>SAR324 cluster</taxon>
    </lineage>
</organism>
<reference evidence="1" key="2">
    <citation type="journal article" date="2018" name="Sci. Data">
        <title>The reconstruction of 2,631 draft metagenome-assembled genomes from the global oceans.</title>
        <authorList>
            <person name="Tully B.J."/>
            <person name="Graham E.D."/>
            <person name="Heidelberg J.F."/>
        </authorList>
    </citation>
    <scope>NUCLEOTIDE SEQUENCE</scope>
    <source>
        <strain evidence="1">MED745</strain>
    </source>
</reference>
<evidence type="ECO:0000313" key="3">
    <source>
        <dbReference type="Proteomes" id="UP000226525"/>
    </source>
</evidence>